<feature type="transmembrane region" description="Helical" evidence="6">
    <location>
        <begin position="441"/>
        <end position="462"/>
    </location>
</feature>
<feature type="transmembrane region" description="Helical" evidence="6">
    <location>
        <begin position="239"/>
        <end position="261"/>
    </location>
</feature>
<evidence type="ECO:0008006" key="11">
    <source>
        <dbReference type="Google" id="ProtNLM"/>
    </source>
</evidence>
<evidence type="ECO:0000259" key="7">
    <source>
        <dbReference type="Pfam" id="PF00916"/>
    </source>
</evidence>
<dbReference type="InterPro" id="IPR002645">
    <property type="entry name" value="STAS_dom"/>
</dbReference>
<comment type="caution">
    <text evidence="9">The sequence shown here is derived from an EMBL/GenBank/DDBJ whole genome shotgun (WGS) entry which is preliminary data.</text>
</comment>
<evidence type="ECO:0000256" key="5">
    <source>
        <dbReference type="SAM" id="MobiDB-lite"/>
    </source>
</evidence>
<dbReference type="SUPFAM" id="SSF52091">
    <property type="entry name" value="SpoIIaa-like"/>
    <property type="match status" value="1"/>
</dbReference>
<keyword evidence="10" id="KW-1185">Reference proteome</keyword>
<feature type="transmembrane region" description="Helical" evidence="6">
    <location>
        <begin position="303"/>
        <end position="325"/>
    </location>
</feature>
<feature type="region of interest" description="Disordered" evidence="5">
    <location>
        <begin position="604"/>
        <end position="635"/>
    </location>
</feature>
<feature type="transmembrane region" description="Helical" evidence="6">
    <location>
        <begin position="374"/>
        <end position="394"/>
    </location>
</feature>
<evidence type="ECO:0000256" key="3">
    <source>
        <dbReference type="ARBA" id="ARBA00022989"/>
    </source>
</evidence>
<dbReference type="InterPro" id="IPR018045">
    <property type="entry name" value="S04_transporter_CS"/>
</dbReference>
<dbReference type="EMBL" id="JAWZYT010002027">
    <property type="protein sequence ID" value="KAK4307178.1"/>
    <property type="molecule type" value="Genomic_DNA"/>
</dbReference>
<dbReference type="Proteomes" id="UP001292094">
    <property type="component" value="Unassembled WGS sequence"/>
</dbReference>
<dbReference type="Pfam" id="PF00916">
    <property type="entry name" value="Sulfate_transp"/>
    <property type="match status" value="1"/>
</dbReference>
<organism evidence="9 10">
    <name type="scientific">Petrolisthes manimaculis</name>
    <dbReference type="NCBI Taxonomy" id="1843537"/>
    <lineage>
        <taxon>Eukaryota</taxon>
        <taxon>Metazoa</taxon>
        <taxon>Ecdysozoa</taxon>
        <taxon>Arthropoda</taxon>
        <taxon>Crustacea</taxon>
        <taxon>Multicrustacea</taxon>
        <taxon>Malacostraca</taxon>
        <taxon>Eumalacostraca</taxon>
        <taxon>Eucarida</taxon>
        <taxon>Decapoda</taxon>
        <taxon>Pleocyemata</taxon>
        <taxon>Anomura</taxon>
        <taxon>Galatheoidea</taxon>
        <taxon>Porcellanidae</taxon>
        <taxon>Petrolisthes</taxon>
    </lineage>
</organism>
<evidence type="ECO:0000313" key="9">
    <source>
        <dbReference type="EMBL" id="KAK4307178.1"/>
    </source>
</evidence>
<accession>A0AAE1PFL0</accession>
<feature type="domain" description="SLC26A/SulP transporter" evidence="7">
    <location>
        <begin position="45"/>
        <end position="433"/>
    </location>
</feature>
<dbReference type="InterPro" id="IPR001902">
    <property type="entry name" value="SLC26A/SulP_fam"/>
</dbReference>
<feature type="transmembrane region" description="Helical" evidence="6">
    <location>
        <begin position="337"/>
        <end position="354"/>
    </location>
</feature>
<proteinExistence type="predicted"/>
<evidence type="ECO:0000256" key="4">
    <source>
        <dbReference type="ARBA" id="ARBA00023136"/>
    </source>
</evidence>
<feature type="domain" description="STAS" evidence="8">
    <location>
        <begin position="485"/>
        <end position="568"/>
    </location>
</feature>
<keyword evidence="2 6" id="KW-0812">Transmembrane</keyword>
<dbReference type="PANTHER" id="PTHR11814">
    <property type="entry name" value="SULFATE TRANSPORTER"/>
    <property type="match status" value="1"/>
</dbReference>
<feature type="compositionally biased region" description="Polar residues" evidence="5">
    <location>
        <begin position="612"/>
        <end position="627"/>
    </location>
</feature>
<feature type="transmembrane region" description="Helical" evidence="6">
    <location>
        <begin position="120"/>
        <end position="144"/>
    </location>
</feature>
<sequence>MPSNGRGESISELAQKKVRRFFSIDTLYKRVPVTRWMQDYNLECLEGDVMAGFTVGLTVIPQAIAYAGVAGLDPNYGLYSSFMGCFVYVFFGTSKDITIGPTAIMSIMTHEYSYAGSADFAILLCFLSGLIIFASGICNLGFLVTFISKPVIVGFTSAAAITIASSQLEGLFGLKFDSEGFIDTLVQLFENIGDTRWPDITLGISCMVVLLLMRKLKDLKAVKAQQHDTTGTRIWKKSLFLMSVGRNAIVVIVAGIIAASLNKDQPFTITGEIQPGLPNFVVPPFHTTINGTYFSFSDMMSEVGIGLAIIPLISILESIAIASAFSGGKTIDATQEMLALGLCNIMGSFVQSYPVTGSFSRTAVNSTSGVKTPAGAIITGFLVVLALAFLTPYFKYIPKASLSAVIICAVIFMVEYEYVLPIWRVRRIDQLTLWGTFLTCLFWKLEYGILVGVGINLGILLYNSARPKINVDIVMKEESDEPRYVKVAPRSGLFFPSVDHVRTQVTKTAITAANSRAPVVVDCSHFSGIDFTASKGMKALCTDFERRQQGLVFTNITPGVERGLRALNENVNIAKTPEELASTVTNGYLGSSGGGVGISAGRVGLTPESGDNDVTNPLLQGTNQSRPTIVPVSAD</sequence>
<feature type="transmembrane region" description="Helical" evidence="6">
    <location>
        <begin position="49"/>
        <end position="69"/>
    </location>
</feature>
<dbReference type="Gene3D" id="3.30.750.24">
    <property type="entry name" value="STAS domain"/>
    <property type="match status" value="1"/>
</dbReference>
<evidence type="ECO:0000256" key="1">
    <source>
        <dbReference type="ARBA" id="ARBA00004141"/>
    </source>
</evidence>
<name>A0AAE1PFL0_9EUCA</name>
<evidence type="ECO:0000256" key="6">
    <source>
        <dbReference type="SAM" id="Phobius"/>
    </source>
</evidence>
<keyword evidence="3 6" id="KW-1133">Transmembrane helix</keyword>
<dbReference type="InterPro" id="IPR036513">
    <property type="entry name" value="STAS_dom_sf"/>
</dbReference>
<dbReference type="PROSITE" id="PS01130">
    <property type="entry name" value="SLC26A"/>
    <property type="match status" value="1"/>
</dbReference>
<dbReference type="GO" id="GO:0008271">
    <property type="term" value="F:secondary active sulfate transmembrane transporter activity"/>
    <property type="evidence" value="ECO:0007669"/>
    <property type="project" value="InterPro"/>
</dbReference>
<dbReference type="InterPro" id="IPR011547">
    <property type="entry name" value="SLC26A/SulP_dom"/>
</dbReference>
<feature type="transmembrane region" description="Helical" evidence="6">
    <location>
        <begin position="196"/>
        <end position="213"/>
    </location>
</feature>
<dbReference type="CDD" id="cd07042">
    <property type="entry name" value="STAS_SulP_like_sulfate_transporter"/>
    <property type="match status" value="1"/>
</dbReference>
<feature type="transmembrane region" description="Helical" evidence="6">
    <location>
        <begin position="401"/>
        <end position="421"/>
    </location>
</feature>
<feature type="transmembrane region" description="Helical" evidence="6">
    <location>
        <begin position="151"/>
        <end position="176"/>
    </location>
</feature>
<evidence type="ECO:0000313" key="10">
    <source>
        <dbReference type="Proteomes" id="UP001292094"/>
    </source>
</evidence>
<dbReference type="Pfam" id="PF01740">
    <property type="entry name" value="STAS"/>
    <property type="match status" value="1"/>
</dbReference>
<evidence type="ECO:0000259" key="8">
    <source>
        <dbReference type="Pfam" id="PF01740"/>
    </source>
</evidence>
<evidence type="ECO:0000256" key="2">
    <source>
        <dbReference type="ARBA" id="ARBA00022692"/>
    </source>
</evidence>
<comment type="subcellular location">
    <subcellularLocation>
        <location evidence="1">Membrane</location>
        <topology evidence="1">Multi-pass membrane protein</topology>
    </subcellularLocation>
</comment>
<protein>
    <recommendedName>
        <fullName evidence="11">Sodium-independent sulfate anion transporter</fullName>
    </recommendedName>
</protein>
<keyword evidence="4 6" id="KW-0472">Membrane</keyword>
<dbReference type="AlphaFoldDB" id="A0AAE1PFL0"/>
<dbReference type="GO" id="GO:0016020">
    <property type="term" value="C:membrane"/>
    <property type="evidence" value="ECO:0007669"/>
    <property type="project" value="UniProtKB-SubCell"/>
</dbReference>
<reference evidence="9" key="1">
    <citation type="submission" date="2023-11" db="EMBL/GenBank/DDBJ databases">
        <title>Genome assemblies of two species of porcelain crab, Petrolisthes cinctipes and Petrolisthes manimaculis (Anomura: Porcellanidae).</title>
        <authorList>
            <person name="Angst P."/>
        </authorList>
    </citation>
    <scope>NUCLEOTIDE SEQUENCE</scope>
    <source>
        <strain evidence="9">PB745_02</strain>
        <tissue evidence="9">Gill</tissue>
    </source>
</reference>
<gene>
    <name evidence="9" type="ORF">Pmani_021029</name>
</gene>